<dbReference type="KEGG" id="gba:J421_5013"/>
<evidence type="ECO:0008006" key="4">
    <source>
        <dbReference type="Google" id="ProtNLM"/>
    </source>
</evidence>
<geneLocation type="plasmid" evidence="2 3">
    <name>1</name>
</geneLocation>
<evidence type="ECO:0000256" key="1">
    <source>
        <dbReference type="SAM" id="SignalP"/>
    </source>
</evidence>
<sequence length="291" mass="31268">MRLTPHSLAALALLAIAPLACGVPDPPNDPVTRADRADGQWVWSAADAARFAESRRADRALLPGVWVATIAFAGDSVTQRLARSPAAARDTGGAPVVAVVRFDDAFHRAWDVMDDRALAAALGARLGRLLAALDASDARVAEVQLDYDCPERRLARWAAVVRALGRGPLAGRPLWITSIPAHVRHADYGTLFRGAVAGHVVQVFDTGDRFDAAALGTLAAALDARALPFRLGVGAFERATRRGPTAARTSHRAWFAAAPRLARSRWYRGTWVFPAGERWLDYRVASSETAP</sequence>
<keyword evidence="3" id="KW-1185">Reference proteome</keyword>
<organism evidence="2 3">
    <name type="scientific">Gemmatirosa kalamazoonensis</name>
    <dbReference type="NCBI Taxonomy" id="861299"/>
    <lineage>
        <taxon>Bacteria</taxon>
        <taxon>Pseudomonadati</taxon>
        <taxon>Gemmatimonadota</taxon>
        <taxon>Gemmatimonadia</taxon>
        <taxon>Gemmatimonadales</taxon>
        <taxon>Gemmatimonadaceae</taxon>
        <taxon>Gemmatirosa</taxon>
    </lineage>
</organism>
<dbReference type="EMBL" id="CP007129">
    <property type="protein sequence ID" value="AHG92548.1"/>
    <property type="molecule type" value="Genomic_DNA"/>
</dbReference>
<dbReference type="HOGENOM" id="CLU_955649_0_0_0"/>
<keyword evidence="1" id="KW-0732">Signal</keyword>
<dbReference type="RefSeq" id="WP_025413882.1">
    <property type="nucleotide sequence ID" value="NZ_CP007129.1"/>
</dbReference>
<reference evidence="2 3" key="1">
    <citation type="journal article" date="2014" name="Genome Announc.">
        <title>Genome Sequence and Methylome of Soil Bacterium Gemmatirosa kalamazoonensis KBS708T, a Member of the Rarely Cultivated Gemmatimonadetes Phylum.</title>
        <authorList>
            <person name="Debruyn J.M."/>
            <person name="Radosevich M."/>
            <person name="Wommack K.E."/>
            <person name="Polson S.W."/>
            <person name="Hauser L.J."/>
            <person name="Fawaz M.N."/>
            <person name="Korlach J."/>
            <person name="Tsai Y.C."/>
        </authorList>
    </citation>
    <scope>NUCLEOTIDE SEQUENCE [LARGE SCALE GENOMIC DNA]</scope>
    <source>
        <strain evidence="2 3">KBS708</strain>
        <plasmid evidence="3">Plasmid 1</plasmid>
    </source>
</reference>
<feature type="chain" id="PRO_5004795920" description="DUF3142 domain-containing protein" evidence="1">
    <location>
        <begin position="23"/>
        <end position="291"/>
    </location>
</feature>
<proteinExistence type="predicted"/>
<dbReference type="AlphaFoldDB" id="W0RSI1"/>
<protein>
    <recommendedName>
        <fullName evidence="4">DUF3142 domain-containing protein</fullName>
    </recommendedName>
</protein>
<feature type="signal peptide" evidence="1">
    <location>
        <begin position="1"/>
        <end position="22"/>
    </location>
</feature>
<dbReference type="Proteomes" id="UP000019151">
    <property type="component" value="Plasmid 1"/>
</dbReference>
<accession>W0RSI1</accession>
<evidence type="ECO:0000313" key="3">
    <source>
        <dbReference type="Proteomes" id="UP000019151"/>
    </source>
</evidence>
<keyword evidence="2" id="KW-0614">Plasmid</keyword>
<name>W0RSI1_9BACT</name>
<dbReference type="InParanoid" id="W0RSI1"/>
<evidence type="ECO:0000313" key="2">
    <source>
        <dbReference type="EMBL" id="AHG92548.1"/>
    </source>
</evidence>
<gene>
    <name evidence="2" type="ORF">J421_5013</name>
</gene>